<dbReference type="EMBL" id="JAUTXU010000007">
    <property type="protein sequence ID" value="KAK3723944.1"/>
    <property type="molecule type" value="Genomic_DNA"/>
</dbReference>
<dbReference type="Proteomes" id="UP001281147">
    <property type="component" value="Unassembled WGS sequence"/>
</dbReference>
<reference evidence="1" key="1">
    <citation type="submission" date="2023-07" db="EMBL/GenBank/DDBJ databases">
        <title>Black Yeasts Isolated from many extreme environments.</title>
        <authorList>
            <person name="Coleine C."/>
            <person name="Stajich J.E."/>
            <person name="Selbmann L."/>
        </authorList>
    </citation>
    <scope>NUCLEOTIDE SEQUENCE</scope>
    <source>
        <strain evidence="1">CCFEE 5714</strain>
    </source>
</reference>
<sequence>MSNYDCGTDSESELTPTRRYATVAAGKLNMKERTTVDVGMSPSQKMMWLKLSKAAYDAHIFPDCFFDYNLMLLPTIDSAKIVSNILYEITRKTFVKAMDRDPKVEWTNSKDDVSKWSICNLVLKFGDGTEQVVYRYWRSKHLHGTEEVVYRYWRGKSSTEFTLMKAKEPRGGLDGDIAVKCNTACHISPPNSDVLLTPSDKSLNNATPANVESLCLGSESDSDSAVLTPSTTSTTTPDITTKAEKLPPCSEQSPFDQITAALSQEDHDLDHREAVLKQEGRVIDKREAVLLLEAQVLDKRLAVLKLEAEVLEKREAVVELASPVQDKREAET</sequence>
<accession>A0ACC3NVQ2</accession>
<evidence type="ECO:0000313" key="1">
    <source>
        <dbReference type="EMBL" id="KAK3723944.1"/>
    </source>
</evidence>
<organism evidence="1 2">
    <name type="scientific">Vermiconidia calcicola</name>
    <dbReference type="NCBI Taxonomy" id="1690605"/>
    <lineage>
        <taxon>Eukaryota</taxon>
        <taxon>Fungi</taxon>
        <taxon>Dikarya</taxon>
        <taxon>Ascomycota</taxon>
        <taxon>Pezizomycotina</taxon>
        <taxon>Dothideomycetes</taxon>
        <taxon>Dothideomycetidae</taxon>
        <taxon>Mycosphaerellales</taxon>
        <taxon>Extremaceae</taxon>
        <taxon>Vermiconidia</taxon>
    </lineage>
</organism>
<protein>
    <submittedName>
        <fullName evidence="1">Uncharacterized protein</fullName>
    </submittedName>
</protein>
<comment type="caution">
    <text evidence="1">The sequence shown here is derived from an EMBL/GenBank/DDBJ whole genome shotgun (WGS) entry which is preliminary data.</text>
</comment>
<proteinExistence type="predicted"/>
<gene>
    <name evidence="1" type="ORF">LTR37_001428</name>
</gene>
<name>A0ACC3NVQ2_9PEZI</name>
<evidence type="ECO:0000313" key="2">
    <source>
        <dbReference type="Proteomes" id="UP001281147"/>
    </source>
</evidence>
<keyword evidence="2" id="KW-1185">Reference proteome</keyword>